<dbReference type="RefSeq" id="WP_005182142.1">
    <property type="nucleotide sequence ID" value="NZ_CP045804.1"/>
</dbReference>
<dbReference type="SUPFAM" id="SSF53927">
    <property type="entry name" value="Cytidine deaminase-like"/>
    <property type="match status" value="1"/>
</dbReference>
<dbReference type="EMBL" id="CP045810">
    <property type="protein sequence ID" value="QHN40316.1"/>
    <property type="molecule type" value="Genomic_DNA"/>
</dbReference>
<sequence>MSTPVPEDEKLIVLARGALARAEAGSGAAVRDGDGRTYAGAPVTTAALTLTALQVAAATALSSGARAFEAAVIVGGDEGDPGLELVSEISPAAYTLITDPAGTVVTEVAPR</sequence>
<proteinExistence type="predicted"/>
<protein>
    <submittedName>
        <fullName evidence="1">Cytidine deaminase</fullName>
    </submittedName>
</protein>
<dbReference type="Gene3D" id="3.40.140.10">
    <property type="entry name" value="Cytidine Deaminase, domain 2"/>
    <property type="match status" value="1"/>
</dbReference>
<reference evidence="1" key="1">
    <citation type="journal article" date="2021" name="Nat. Microbiol.">
        <title>Cocultivation of an ultrasmall environmental parasitic bacterium with lytic ability against bacteria associated with wastewater foams.</title>
        <authorList>
            <person name="Batinovic S."/>
            <person name="Rose J.J.A."/>
            <person name="Ratcliffe J."/>
            <person name="Seviour R.J."/>
            <person name="Petrovski S."/>
        </authorList>
    </citation>
    <scope>NUCLEOTIDE SEQUENCE</scope>
    <source>
        <strain evidence="1">CON44</strain>
    </source>
</reference>
<evidence type="ECO:0000313" key="1">
    <source>
        <dbReference type="EMBL" id="QHN40316.1"/>
    </source>
</evidence>
<dbReference type="GO" id="GO:0003824">
    <property type="term" value="F:catalytic activity"/>
    <property type="evidence" value="ECO:0007669"/>
    <property type="project" value="InterPro"/>
</dbReference>
<dbReference type="InterPro" id="IPR016193">
    <property type="entry name" value="Cytidine_deaminase-like"/>
</dbReference>
<accession>A0A857KYV3</accession>
<organism evidence="1">
    <name type="scientific">Gordonia amarae</name>
    <dbReference type="NCBI Taxonomy" id="36821"/>
    <lineage>
        <taxon>Bacteria</taxon>
        <taxon>Bacillati</taxon>
        <taxon>Actinomycetota</taxon>
        <taxon>Actinomycetes</taxon>
        <taxon>Mycobacteriales</taxon>
        <taxon>Gordoniaceae</taxon>
        <taxon>Gordonia</taxon>
    </lineage>
</organism>
<dbReference type="AlphaFoldDB" id="A0A857KYV3"/>
<gene>
    <name evidence="1" type="ORF">GII30_15195</name>
</gene>
<name>A0A857KYV3_9ACTN</name>